<evidence type="ECO:0000313" key="2">
    <source>
        <dbReference type="EMBL" id="TNN49299.1"/>
    </source>
</evidence>
<reference evidence="2 3" key="1">
    <citation type="submission" date="2019-03" db="EMBL/GenBank/DDBJ databases">
        <title>First draft genome of Liparis tanakae, snailfish: a comprehensive survey of snailfish specific genes.</title>
        <authorList>
            <person name="Kim W."/>
            <person name="Song I."/>
            <person name="Jeong J.-H."/>
            <person name="Kim D."/>
            <person name="Kim S."/>
            <person name="Ryu S."/>
            <person name="Song J.Y."/>
            <person name="Lee S.K."/>
        </authorList>
    </citation>
    <scope>NUCLEOTIDE SEQUENCE [LARGE SCALE GENOMIC DNA]</scope>
    <source>
        <tissue evidence="2">Muscle</tissue>
    </source>
</reference>
<organism evidence="2 3">
    <name type="scientific">Liparis tanakae</name>
    <name type="common">Tanaka's snailfish</name>
    <dbReference type="NCBI Taxonomy" id="230148"/>
    <lineage>
        <taxon>Eukaryota</taxon>
        <taxon>Metazoa</taxon>
        <taxon>Chordata</taxon>
        <taxon>Craniata</taxon>
        <taxon>Vertebrata</taxon>
        <taxon>Euteleostomi</taxon>
        <taxon>Actinopterygii</taxon>
        <taxon>Neopterygii</taxon>
        <taxon>Teleostei</taxon>
        <taxon>Neoteleostei</taxon>
        <taxon>Acanthomorphata</taxon>
        <taxon>Eupercaria</taxon>
        <taxon>Perciformes</taxon>
        <taxon>Cottioidei</taxon>
        <taxon>Cottales</taxon>
        <taxon>Liparidae</taxon>
        <taxon>Liparis</taxon>
    </lineage>
</organism>
<accession>A0A4Z2G702</accession>
<protein>
    <submittedName>
        <fullName evidence="2">Uncharacterized protein</fullName>
    </submittedName>
</protein>
<dbReference type="AlphaFoldDB" id="A0A4Z2G702"/>
<gene>
    <name evidence="2" type="ORF">EYF80_040474</name>
</gene>
<feature type="region of interest" description="Disordered" evidence="1">
    <location>
        <begin position="91"/>
        <end position="110"/>
    </location>
</feature>
<evidence type="ECO:0000256" key="1">
    <source>
        <dbReference type="SAM" id="MobiDB-lite"/>
    </source>
</evidence>
<dbReference type="EMBL" id="SRLO01000661">
    <property type="protein sequence ID" value="TNN49299.1"/>
    <property type="molecule type" value="Genomic_DNA"/>
</dbReference>
<comment type="caution">
    <text evidence="2">The sequence shown here is derived from an EMBL/GenBank/DDBJ whole genome shotgun (WGS) entry which is preliminary data.</text>
</comment>
<sequence>MNRQAEHRATHRALIESCEPRQGEFSDSPHLGARTRRQKTSVSAAAAPRLTSRRCQVSVRAAWRWAGRRSPENSNHRLTQDAIVSTGGCSYVDEVSSSSSSPSLPVRKKS</sequence>
<evidence type="ECO:0000313" key="3">
    <source>
        <dbReference type="Proteomes" id="UP000314294"/>
    </source>
</evidence>
<dbReference type="Proteomes" id="UP000314294">
    <property type="component" value="Unassembled WGS sequence"/>
</dbReference>
<feature type="region of interest" description="Disordered" evidence="1">
    <location>
        <begin position="1"/>
        <end position="49"/>
    </location>
</feature>
<proteinExistence type="predicted"/>
<keyword evidence="3" id="KW-1185">Reference proteome</keyword>
<name>A0A4Z2G702_9TELE</name>